<evidence type="ECO:0000313" key="2">
    <source>
        <dbReference type="EMBL" id="MBO4161216.1"/>
    </source>
</evidence>
<organism evidence="2 3">
    <name type="scientific">Micromonospora antibiotica</name>
    <dbReference type="NCBI Taxonomy" id="2807623"/>
    <lineage>
        <taxon>Bacteria</taxon>
        <taxon>Bacillati</taxon>
        <taxon>Actinomycetota</taxon>
        <taxon>Actinomycetes</taxon>
        <taxon>Micromonosporales</taxon>
        <taxon>Micromonosporaceae</taxon>
        <taxon>Micromonospora</taxon>
    </lineage>
</organism>
<evidence type="ECO:0000259" key="1">
    <source>
        <dbReference type="Pfam" id="PF07561"/>
    </source>
</evidence>
<protein>
    <submittedName>
        <fullName evidence="2">DUF1540 domain-containing protein</fullName>
    </submittedName>
</protein>
<dbReference type="EMBL" id="JAGFWR010000004">
    <property type="protein sequence ID" value="MBO4161216.1"/>
    <property type="molecule type" value="Genomic_DNA"/>
</dbReference>
<gene>
    <name evidence="2" type="ORF">JQN83_10370</name>
</gene>
<name>A0ABS3V6G4_9ACTN</name>
<proteinExistence type="predicted"/>
<feature type="domain" description="DUF1540" evidence="1">
    <location>
        <begin position="13"/>
        <end position="38"/>
    </location>
</feature>
<keyword evidence="3" id="KW-1185">Reference proteome</keyword>
<evidence type="ECO:0000313" key="3">
    <source>
        <dbReference type="Proteomes" id="UP000671399"/>
    </source>
</evidence>
<dbReference type="Proteomes" id="UP000671399">
    <property type="component" value="Unassembled WGS sequence"/>
</dbReference>
<dbReference type="Pfam" id="PF07561">
    <property type="entry name" value="DUF1540"/>
    <property type="match status" value="2"/>
</dbReference>
<comment type="caution">
    <text evidence="2">The sequence shown here is derived from an EMBL/GenBank/DDBJ whole genome shotgun (WGS) entry which is preliminary data.</text>
</comment>
<dbReference type="InterPro" id="IPR011437">
    <property type="entry name" value="DUF1540"/>
</dbReference>
<feature type="domain" description="DUF1540" evidence="1">
    <location>
        <begin position="63"/>
        <end position="94"/>
    </location>
</feature>
<reference evidence="2 3" key="1">
    <citation type="submission" date="2021-03" db="EMBL/GenBank/DDBJ databases">
        <authorList>
            <person name="Lee D.-H."/>
        </authorList>
    </citation>
    <scope>NUCLEOTIDE SEQUENCE [LARGE SCALE GENOMIC DNA]</scope>
    <source>
        <strain evidence="2 3">MMS20-R2-23</strain>
    </source>
</reference>
<dbReference type="RefSeq" id="WP_208566894.1">
    <property type="nucleotide sequence ID" value="NZ_JAGFWR010000004.1"/>
</dbReference>
<accession>A0ABS3V6G4</accession>
<sequence>MRTLLQMTPVRECAATACSFNDRGCHAPAITVASTGDAASCATLVESSLQAGIAEVTGTVGACARVECTYNTNLACTAESISVGPGVTTSDCRTYQPA</sequence>